<feature type="compositionally biased region" description="Basic residues" evidence="1">
    <location>
        <begin position="88"/>
        <end position="102"/>
    </location>
</feature>
<protein>
    <submittedName>
        <fullName evidence="2">Uncharacterized protein</fullName>
    </submittedName>
</protein>
<comment type="caution">
    <text evidence="2">The sequence shown here is derived from an EMBL/GenBank/DDBJ whole genome shotgun (WGS) entry which is preliminary data.</text>
</comment>
<reference evidence="2" key="1">
    <citation type="journal article" date="2023" name="Science">
        <title>Genome structures resolve the early diversification of teleost fishes.</title>
        <authorList>
            <person name="Parey E."/>
            <person name="Louis A."/>
            <person name="Montfort J."/>
            <person name="Bouchez O."/>
            <person name="Roques C."/>
            <person name="Iampietro C."/>
            <person name="Lluch J."/>
            <person name="Castinel A."/>
            <person name="Donnadieu C."/>
            <person name="Desvignes T."/>
            <person name="Floi Bucao C."/>
            <person name="Jouanno E."/>
            <person name="Wen M."/>
            <person name="Mejri S."/>
            <person name="Dirks R."/>
            <person name="Jansen H."/>
            <person name="Henkel C."/>
            <person name="Chen W.J."/>
            <person name="Zahm M."/>
            <person name="Cabau C."/>
            <person name="Klopp C."/>
            <person name="Thompson A.W."/>
            <person name="Robinson-Rechavi M."/>
            <person name="Braasch I."/>
            <person name="Lecointre G."/>
            <person name="Bobe J."/>
            <person name="Postlethwait J.H."/>
            <person name="Berthelot C."/>
            <person name="Roest Crollius H."/>
            <person name="Guiguen Y."/>
        </authorList>
    </citation>
    <scope>NUCLEOTIDE SEQUENCE</scope>
    <source>
        <strain evidence="2">WJC10195</strain>
    </source>
</reference>
<proteinExistence type="predicted"/>
<evidence type="ECO:0000313" key="3">
    <source>
        <dbReference type="Proteomes" id="UP001152622"/>
    </source>
</evidence>
<dbReference type="AlphaFoldDB" id="A0A9Q1EBS8"/>
<gene>
    <name evidence="2" type="ORF">SKAU_G00392180</name>
</gene>
<evidence type="ECO:0000313" key="2">
    <source>
        <dbReference type="EMBL" id="KAJ8335876.1"/>
    </source>
</evidence>
<keyword evidence="3" id="KW-1185">Reference proteome</keyword>
<sequence>MEWRDQDLCFAPSELEACRRIYAAVQSLYVMVGVCYETLEAQWADRTHAAWLIRSRRGYKKECRGYKTKGHNYWSIARSASETTSPANRRHERSEHGRRRRAASTEKALSFPFFSFCDFLAGEGERVALGKASRETVTRWWKSAPPQRSRARWTGKGGMTLLMINYEEE</sequence>
<accession>A0A9Q1EBS8</accession>
<feature type="region of interest" description="Disordered" evidence="1">
    <location>
        <begin position="80"/>
        <end position="103"/>
    </location>
</feature>
<organism evidence="2 3">
    <name type="scientific">Synaphobranchus kaupii</name>
    <name type="common">Kaup's arrowtooth eel</name>
    <dbReference type="NCBI Taxonomy" id="118154"/>
    <lineage>
        <taxon>Eukaryota</taxon>
        <taxon>Metazoa</taxon>
        <taxon>Chordata</taxon>
        <taxon>Craniata</taxon>
        <taxon>Vertebrata</taxon>
        <taxon>Euteleostomi</taxon>
        <taxon>Actinopterygii</taxon>
        <taxon>Neopterygii</taxon>
        <taxon>Teleostei</taxon>
        <taxon>Anguilliformes</taxon>
        <taxon>Synaphobranchidae</taxon>
        <taxon>Synaphobranchus</taxon>
    </lineage>
</organism>
<name>A0A9Q1EBS8_SYNKA</name>
<evidence type="ECO:0000256" key="1">
    <source>
        <dbReference type="SAM" id="MobiDB-lite"/>
    </source>
</evidence>
<dbReference type="EMBL" id="JAINUF010000020">
    <property type="protein sequence ID" value="KAJ8335876.1"/>
    <property type="molecule type" value="Genomic_DNA"/>
</dbReference>
<dbReference type="Proteomes" id="UP001152622">
    <property type="component" value="Chromosome 20"/>
</dbReference>